<proteinExistence type="predicted"/>
<evidence type="ECO:0000313" key="2">
    <source>
        <dbReference type="EMBL" id="VDM33062.1"/>
    </source>
</evidence>
<feature type="compositionally biased region" description="Basic and acidic residues" evidence="1">
    <location>
        <begin position="144"/>
        <end position="153"/>
    </location>
</feature>
<dbReference type="OrthoDB" id="6240642at2759"/>
<evidence type="ECO:0000313" key="4">
    <source>
        <dbReference type="WBParaSite" id="TTAC_0000851601-mRNA-1"/>
    </source>
</evidence>
<dbReference type="CDD" id="cd00063">
    <property type="entry name" value="FN3"/>
    <property type="match status" value="1"/>
</dbReference>
<evidence type="ECO:0000256" key="1">
    <source>
        <dbReference type="SAM" id="MobiDB-lite"/>
    </source>
</evidence>
<dbReference type="InterPro" id="IPR003961">
    <property type="entry name" value="FN3_dom"/>
</dbReference>
<dbReference type="SUPFAM" id="SSF49265">
    <property type="entry name" value="Fibronectin type III"/>
    <property type="match status" value="1"/>
</dbReference>
<dbReference type="Proteomes" id="UP000274429">
    <property type="component" value="Unassembled WGS sequence"/>
</dbReference>
<dbReference type="Gene3D" id="2.60.40.10">
    <property type="entry name" value="Immunoglobulins"/>
    <property type="match status" value="2"/>
</dbReference>
<organism evidence="4">
    <name type="scientific">Hydatigena taeniaeformis</name>
    <name type="common">Feline tapeworm</name>
    <name type="synonym">Taenia taeniaeformis</name>
    <dbReference type="NCBI Taxonomy" id="6205"/>
    <lineage>
        <taxon>Eukaryota</taxon>
        <taxon>Metazoa</taxon>
        <taxon>Spiralia</taxon>
        <taxon>Lophotrochozoa</taxon>
        <taxon>Platyhelminthes</taxon>
        <taxon>Cestoda</taxon>
        <taxon>Eucestoda</taxon>
        <taxon>Cyclophyllidea</taxon>
        <taxon>Taeniidae</taxon>
        <taxon>Hydatigera</taxon>
    </lineage>
</organism>
<dbReference type="InterPro" id="IPR013783">
    <property type="entry name" value="Ig-like_fold"/>
</dbReference>
<dbReference type="InterPro" id="IPR036116">
    <property type="entry name" value="FN3_sf"/>
</dbReference>
<evidence type="ECO:0000313" key="3">
    <source>
        <dbReference type="Proteomes" id="UP000274429"/>
    </source>
</evidence>
<protein>
    <submittedName>
        <fullName evidence="4">Fibronectin type-III domain-containing protein</fullName>
    </submittedName>
</protein>
<keyword evidence="3" id="KW-1185">Reference proteome</keyword>
<feature type="region of interest" description="Disordered" evidence="1">
    <location>
        <begin position="124"/>
        <end position="159"/>
    </location>
</feature>
<gene>
    <name evidence="2" type="ORF">TTAC_LOCUS8501</name>
</gene>
<name>A0A0R3X4Z8_HYDTA</name>
<reference evidence="2 3" key="2">
    <citation type="submission" date="2018-11" db="EMBL/GenBank/DDBJ databases">
        <authorList>
            <consortium name="Pathogen Informatics"/>
        </authorList>
    </citation>
    <scope>NUCLEOTIDE SEQUENCE [LARGE SCALE GENOMIC DNA]</scope>
</reference>
<sequence>MLVILLISPHTSICAVIEHKGFEVTTDIISPTRVRLSWESESEVEGTKASRFRVLCSSSDRAPIEAIVTTTTVELDTFKPGVEYTCEVHPVWDSLFNGLEVISANPGISQPFVMNFKEQADLTAKSKTEEGKGGSYQGSNADYEQQRAEEGMKEPQTTLEGSGDFTAVKQEDHIPEVNAAPHVRAESTGGQIARVMWNPVEANGTNASRYRIICQTEDPLQQPIKVASTKQTVVEVGAFEPGLEYSCSVYAIWDDLVPGVEVMSIAPGISNAFKIPSIGELCFFTD</sequence>
<accession>A0A0R3X4Z8</accession>
<dbReference type="AlphaFoldDB" id="A0A0R3X4Z8"/>
<dbReference type="WBParaSite" id="TTAC_0000851601-mRNA-1">
    <property type="protein sequence ID" value="TTAC_0000851601-mRNA-1"/>
    <property type="gene ID" value="TTAC_0000851601"/>
</dbReference>
<reference evidence="4" key="1">
    <citation type="submission" date="2017-02" db="UniProtKB">
        <authorList>
            <consortium name="WormBaseParasite"/>
        </authorList>
    </citation>
    <scope>IDENTIFICATION</scope>
</reference>
<dbReference type="EMBL" id="UYWX01020518">
    <property type="protein sequence ID" value="VDM33062.1"/>
    <property type="molecule type" value="Genomic_DNA"/>
</dbReference>